<dbReference type="EMBL" id="JAEAOA010001440">
    <property type="protein sequence ID" value="KAK3576700.1"/>
    <property type="molecule type" value="Genomic_DNA"/>
</dbReference>
<dbReference type="Proteomes" id="UP001195483">
    <property type="component" value="Unassembled WGS sequence"/>
</dbReference>
<evidence type="ECO:0000256" key="1">
    <source>
        <dbReference type="SAM" id="MobiDB-lite"/>
    </source>
</evidence>
<feature type="region of interest" description="Disordered" evidence="1">
    <location>
        <begin position="32"/>
        <end position="75"/>
    </location>
</feature>
<reference evidence="2" key="2">
    <citation type="journal article" date="2021" name="Genome Biol. Evol.">
        <title>Developing a high-quality reference genome for a parasitic bivalve with doubly uniparental inheritance (Bivalvia: Unionida).</title>
        <authorList>
            <person name="Smith C.H."/>
        </authorList>
    </citation>
    <scope>NUCLEOTIDE SEQUENCE</scope>
    <source>
        <strain evidence="2">CHS0354</strain>
        <tissue evidence="2">Mantle</tissue>
    </source>
</reference>
<evidence type="ECO:0000313" key="2">
    <source>
        <dbReference type="EMBL" id="KAK3576700.1"/>
    </source>
</evidence>
<proteinExistence type="predicted"/>
<sequence>MVEKGKGPSDPAQWWKRRIDYRHSTIAERYRGLQKQDNIDIGNQPSNPEQRQKRRRASRHSTIVERARAFRHSTM</sequence>
<accession>A0AAE0RP22</accession>
<dbReference type="AlphaFoldDB" id="A0AAE0RP22"/>
<name>A0AAE0RP22_9BIVA</name>
<gene>
    <name evidence="2" type="ORF">CHS0354_024313</name>
</gene>
<reference evidence="2" key="1">
    <citation type="journal article" date="2021" name="Genome Biol. Evol.">
        <title>A High-Quality Reference Genome for a Parasitic Bivalve with Doubly Uniparental Inheritance (Bivalvia: Unionida).</title>
        <authorList>
            <person name="Smith C.H."/>
        </authorList>
    </citation>
    <scope>NUCLEOTIDE SEQUENCE</scope>
    <source>
        <strain evidence="2">CHS0354</strain>
    </source>
</reference>
<comment type="caution">
    <text evidence="2">The sequence shown here is derived from an EMBL/GenBank/DDBJ whole genome shotgun (WGS) entry which is preliminary data.</text>
</comment>
<protein>
    <submittedName>
        <fullName evidence="2">Uncharacterized protein</fullName>
    </submittedName>
</protein>
<keyword evidence="3" id="KW-1185">Reference proteome</keyword>
<organism evidence="2 3">
    <name type="scientific">Potamilus streckersoni</name>
    <dbReference type="NCBI Taxonomy" id="2493646"/>
    <lineage>
        <taxon>Eukaryota</taxon>
        <taxon>Metazoa</taxon>
        <taxon>Spiralia</taxon>
        <taxon>Lophotrochozoa</taxon>
        <taxon>Mollusca</taxon>
        <taxon>Bivalvia</taxon>
        <taxon>Autobranchia</taxon>
        <taxon>Heteroconchia</taxon>
        <taxon>Palaeoheterodonta</taxon>
        <taxon>Unionida</taxon>
        <taxon>Unionoidea</taxon>
        <taxon>Unionidae</taxon>
        <taxon>Ambleminae</taxon>
        <taxon>Lampsilini</taxon>
        <taxon>Potamilus</taxon>
    </lineage>
</organism>
<reference evidence="2" key="3">
    <citation type="submission" date="2023-05" db="EMBL/GenBank/DDBJ databases">
        <authorList>
            <person name="Smith C.H."/>
        </authorList>
    </citation>
    <scope>NUCLEOTIDE SEQUENCE</scope>
    <source>
        <strain evidence="2">CHS0354</strain>
        <tissue evidence="2">Mantle</tissue>
    </source>
</reference>
<evidence type="ECO:0000313" key="3">
    <source>
        <dbReference type="Proteomes" id="UP001195483"/>
    </source>
</evidence>
<feature type="non-terminal residue" evidence="2">
    <location>
        <position position="75"/>
    </location>
</feature>